<keyword evidence="8" id="KW-0078">Bacteriocin</keyword>
<dbReference type="CDD" id="cd00085">
    <property type="entry name" value="HNHc"/>
    <property type="match status" value="1"/>
</dbReference>
<dbReference type="SUPFAM" id="SSF54060">
    <property type="entry name" value="His-Me finger endonucleases"/>
    <property type="match status" value="1"/>
</dbReference>
<keyword evidence="3" id="KW-0929">Antimicrobial</keyword>
<dbReference type="Gene3D" id="3.90.540.10">
    <property type="entry name" value="Colicin/pyocin, DNase domain"/>
    <property type="match status" value="1"/>
</dbReference>
<dbReference type="InterPro" id="IPR001826">
    <property type="entry name" value="RHS"/>
</dbReference>
<proteinExistence type="inferred from homology"/>
<sequence length="327" mass="37419">MVAVPRDRNKPQTQVSFRYDPLGRRISKTRQQTQGGRPVGKQVTTRFLWEGFRLLQEIHDDVPLTYVYSDAESYEPLARIDGTKDPDIFWFHCQPNGTPERMTDREGHIRWEGQNSAWGKLLHESIPQETGYAQNLRMQGQYLDRETGLHYNLFRYYDPDSARFTQQDPIGLAGGINLYAYAPNPLTWIDPLGLARCEAGVASGKGSNINGKWLKGSHGNAGLFPSSVADKLRGRQFKSFDDFRESFWKEVANDTHLSRQFSPSNISRMKGGKAPIAHNSQWNGKNRSYVLHHRTPIQHGGGVYDVDNILIVTPRYHLDILDRTYHF</sequence>
<comment type="similarity">
    <text evidence="1">Belongs to the colicin/pyosin nuclease family.</text>
</comment>
<evidence type="ECO:0000313" key="12">
    <source>
        <dbReference type="Proteomes" id="UP001320460"/>
    </source>
</evidence>
<evidence type="ECO:0000256" key="1">
    <source>
        <dbReference type="ARBA" id="ARBA00006811"/>
    </source>
</evidence>
<reference evidence="11 12" key="1">
    <citation type="submission" date="2021-12" db="EMBL/GenBank/DDBJ databases">
        <title>Complete genome sequence of Phytobacter diazotrophicus TA9734.</title>
        <authorList>
            <person name="Kubota H."/>
            <person name="Nakayama Y."/>
            <person name="Ariyoshi T."/>
        </authorList>
    </citation>
    <scope>NUCLEOTIDE SEQUENCE [LARGE SCALE GENOMIC DNA]</scope>
    <source>
        <strain evidence="11 12">TA9734</strain>
    </source>
</reference>
<dbReference type="InterPro" id="IPR037146">
    <property type="entry name" value="Colicin/pyocin_DNase_dom_sf"/>
</dbReference>
<dbReference type="NCBIfam" id="TIGR03696">
    <property type="entry name" value="Rhs_assc_core"/>
    <property type="match status" value="1"/>
</dbReference>
<dbReference type="PANTHER" id="PTHR32305">
    <property type="match status" value="1"/>
</dbReference>
<dbReference type="Proteomes" id="UP001320460">
    <property type="component" value="Chromosome"/>
</dbReference>
<evidence type="ECO:0000256" key="5">
    <source>
        <dbReference type="ARBA" id="ARBA00022759"/>
    </source>
</evidence>
<dbReference type="InterPro" id="IPR044925">
    <property type="entry name" value="His-Me_finger_sf"/>
</dbReference>
<comment type="similarity">
    <text evidence="2">Belongs to the RHS family.</text>
</comment>
<protein>
    <recommendedName>
        <fullName evidence="10">RHS protein conserved region domain-containing protein</fullName>
    </recommendedName>
</protein>
<keyword evidence="4" id="KW-0540">Nuclease</keyword>
<dbReference type="Pfam" id="PF21431">
    <property type="entry name" value="Col-Pyo_DNase"/>
    <property type="match status" value="1"/>
</dbReference>
<evidence type="ECO:0000259" key="10">
    <source>
        <dbReference type="Pfam" id="PF03527"/>
    </source>
</evidence>
<dbReference type="EMBL" id="AP025334">
    <property type="protein sequence ID" value="BDD51695.1"/>
    <property type="molecule type" value="Genomic_DNA"/>
</dbReference>
<evidence type="ECO:0000256" key="8">
    <source>
        <dbReference type="ARBA" id="ARBA00023048"/>
    </source>
</evidence>
<dbReference type="Pfam" id="PF03527">
    <property type="entry name" value="RHS"/>
    <property type="match status" value="1"/>
</dbReference>
<dbReference type="InterPro" id="IPR022385">
    <property type="entry name" value="Rhs_assc_core"/>
</dbReference>
<keyword evidence="12" id="KW-1185">Reference proteome</keyword>
<evidence type="ECO:0000256" key="6">
    <source>
        <dbReference type="ARBA" id="ARBA00022801"/>
    </source>
</evidence>
<dbReference type="PRINTS" id="PR01300">
    <property type="entry name" value="PYOCINKILLER"/>
</dbReference>
<keyword evidence="7" id="KW-0044">Antibiotic</keyword>
<evidence type="ECO:0000256" key="2">
    <source>
        <dbReference type="ARBA" id="ARBA00009455"/>
    </source>
</evidence>
<evidence type="ECO:0000256" key="9">
    <source>
        <dbReference type="SAM" id="MobiDB-lite"/>
    </source>
</evidence>
<feature type="region of interest" description="Disordered" evidence="9">
    <location>
        <begin position="21"/>
        <end position="40"/>
    </location>
</feature>
<evidence type="ECO:0000256" key="7">
    <source>
        <dbReference type="ARBA" id="ARBA00023022"/>
    </source>
</evidence>
<dbReference type="InterPro" id="IPR050708">
    <property type="entry name" value="T6SS_VgrG/RHS"/>
</dbReference>
<organism evidence="11 12">
    <name type="scientific">Phytobacter diazotrophicus</name>
    <dbReference type="NCBI Taxonomy" id="395631"/>
    <lineage>
        <taxon>Bacteria</taxon>
        <taxon>Pseudomonadati</taxon>
        <taxon>Pseudomonadota</taxon>
        <taxon>Gammaproteobacteria</taxon>
        <taxon>Enterobacterales</taxon>
        <taxon>Enterobacteriaceae</taxon>
        <taxon>Phytobacter</taxon>
    </lineage>
</organism>
<keyword evidence="5" id="KW-0255">Endonuclease</keyword>
<name>A0ABN6LVK4_9ENTR</name>
<dbReference type="PANTHER" id="PTHR32305:SF15">
    <property type="entry name" value="PROTEIN RHSA-RELATED"/>
    <property type="match status" value="1"/>
</dbReference>
<gene>
    <name evidence="11" type="ORF">PDTA9734_31820</name>
</gene>
<evidence type="ECO:0000313" key="11">
    <source>
        <dbReference type="EMBL" id="BDD51695.1"/>
    </source>
</evidence>
<evidence type="ECO:0000256" key="3">
    <source>
        <dbReference type="ARBA" id="ARBA00022529"/>
    </source>
</evidence>
<feature type="domain" description="RHS protein conserved region" evidence="10">
    <location>
        <begin position="88"/>
        <end position="124"/>
    </location>
</feature>
<dbReference type="Gene3D" id="2.180.10.10">
    <property type="entry name" value="RHS repeat-associated core"/>
    <property type="match status" value="1"/>
</dbReference>
<evidence type="ECO:0000256" key="4">
    <source>
        <dbReference type="ARBA" id="ARBA00022722"/>
    </source>
</evidence>
<accession>A0ABN6LVK4</accession>
<dbReference type="InterPro" id="IPR003615">
    <property type="entry name" value="HNH_nuc"/>
</dbReference>
<keyword evidence="6" id="KW-0378">Hydrolase</keyword>
<dbReference type="InterPro" id="IPR003060">
    <property type="entry name" value="Pyocin_killer"/>
</dbReference>